<organism evidence="1 2">
    <name type="scientific">Naganishia adeliensis</name>
    <dbReference type="NCBI Taxonomy" id="92952"/>
    <lineage>
        <taxon>Eukaryota</taxon>
        <taxon>Fungi</taxon>
        <taxon>Dikarya</taxon>
        <taxon>Basidiomycota</taxon>
        <taxon>Agaricomycotina</taxon>
        <taxon>Tremellomycetes</taxon>
        <taxon>Filobasidiales</taxon>
        <taxon>Filobasidiaceae</taxon>
        <taxon>Naganishia</taxon>
    </lineage>
</organism>
<reference evidence="1" key="1">
    <citation type="submission" date="2023-04" db="EMBL/GenBank/DDBJ databases">
        <title>Draft Genome sequencing of Naganishia species isolated from polar environments using Oxford Nanopore Technology.</title>
        <authorList>
            <person name="Leo P."/>
            <person name="Venkateswaran K."/>
        </authorList>
    </citation>
    <scope>NUCLEOTIDE SEQUENCE</scope>
    <source>
        <strain evidence="1">MNA-CCFEE 5262</strain>
    </source>
</reference>
<name>A0ACC2V9C6_9TREE</name>
<evidence type="ECO:0000313" key="1">
    <source>
        <dbReference type="EMBL" id="KAJ9095577.1"/>
    </source>
</evidence>
<sequence>MRAESELGPTLMASPPDLDSAGQSLELGDGLAALPVEENTWGQNDTDTRPSTPHDLSESEDDAAPLEGWDAWNSRISELLSTAESLCQAQYDDPLDEGDRIQEEEELEESKHAHT</sequence>
<protein>
    <submittedName>
        <fullName evidence="1">Uncharacterized protein</fullName>
    </submittedName>
</protein>
<keyword evidence="2" id="KW-1185">Reference proteome</keyword>
<comment type="caution">
    <text evidence="1">The sequence shown here is derived from an EMBL/GenBank/DDBJ whole genome shotgun (WGS) entry which is preliminary data.</text>
</comment>
<gene>
    <name evidence="1" type="ORF">QFC20_006624</name>
</gene>
<dbReference type="EMBL" id="JASBWS010000122">
    <property type="protein sequence ID" value="KAJ9095577.1"/>
    <property type="molecule type" value="Genomic_DNA"/>
</dbReference>
<accession>A0ACC2V9C6</accession>
<proteinExistence type="predicted"/>
<evidence type="ECO:0000313" key="2">
    <source>
        <dbReference type="Proteomes" id="UP001230649"/>
    </source>
</evidence>
<dbReference type="Proteomes" id="UP001230649">
    <property type="component" value="Unassembled WGS sequence"/>
</dbReference>